<dbReference type="GO" id="GO:0005874">
    <property type="term" value="C:microtubule"/>
    <property type="evidence" value="ECO:0007669"/>
    <property type="project" value="UniProtKB-KW"/>
</dbReference>
<feature type="coiled-coil region" evidence="7">
    <location>
        <begin position="39"/>
        <end position="66"/>
    </location>
</feature>
<evidence type="ECO:0000313" key="10">
    <source>
        <dbReference type="EMBL" id="JAV48198.1"/>
    </source>
</evidence>
<reference evidence="10" key="1">
    <citation type="submission" date="2016-11" db="EMBL/GenBank/DDBJ databases">
        <title>Venom-gland transcriptomics and venom proteomics of the black-back scorpion (Hadrurus spadix) reveal detectability challenges and an unexplored realm of animal toxin diversity.</title>
        <authorList>
            <person name="Rokyta D.R."/>
            <person name="Ward M.J."/>
        </authorList>
    </citation>
    <scope>NUCLEOTIDE SEQUENCE</scope>
    <source>
        <tissue evidence="10">Venom gland</tissue>
    </source>
</reference>
<organism evidence="10">
    <name type="scientific">Hadrurus spadix</name>
    <dbReference type="NCBI Taxonomy" id="141984"/>
    <lineage>
        <taxon>Eukaryota</taxon>
        <taxon>Metazoa</taxon>
        <taxon>Ecdysozoa</taxon>
        <taxon>Arthropoda</taxon>
        <taxon>Chelicerata</taxon>
        <taxon>Arachnida</taxon>
        <taxon>Scorpiones</taxon>
        <taxon>Iurida</taxon>
        <taxon>Iuroidea</taxon>
        <taxon>Hadrurus</taxon>
    </lineage>
</organism>
<evidence type="ECO:0000256" key="1">
    <source>
        <dbReference type="ARBA" id="ARBA00004245"/>
    </source>
</evidence>
<feature type="coiled-coil region" evidence="7">
    <location>
        <begin position="98"/>
        <end position="373"/>
    </location>
</feature>
<dbReference type="PANTHER" id="PTHR18916:SF6">
    <property type="entry name" value="DYNACTIN SUBUNIT 1"/>
    <property type="match status" value="1"/>
</dbReference>
<keyword evidence="3" id="KW-0493">Microtubule</keyword>
<evidence type="ECO:0000256" key="5">
    <source>
        <dbReference type="ARBA" id="ARBA00023054"/>
    </source>
</evidence>
<dbReference type="PANTHER" id="PTHR18916">
    <property type="entry name" value="DYNACTIN 1-RELATED MICROTUBULE-BINDING"/>
    <property type="match status" value="1"/>
</dbReference>
<dbReference type="GO" id="GO:0000922">
    <property type="term" value="C:spindle pole"/>
    <property type="evidence" value="ECO:0007669"/>
    <property type="project" value="TreeGrafter"/>
</dbReference>
<feature type="region of interest" description="Disordered" evidence="8">
    <location>
        <begin position="883"/>
        <end position="902"/>
    </location>
</feature>
<dbReference type="GO" id="GO:0000776">
    <property type="term" value="C:kinetochore"/>
    <property type="evidence" value="ECO:0007669"/>
    <property type="project" value="TreeGrafter"/>
</dbReference>
<dbReference type="EMBL" id="GFAH01000191">
    <property type="protein sequence ID" value="JAV48198.1"/>
    <property type="molecule type" value="Transcribed_RNA"/>
</dbReference>
<evidence type="ECO:0000256" key="4">
    <source>
        <dbReference type="ARBA" id="ARBA00023017"/>
    </source>
</evidence>
<evidence type="ECO:0000256" key="3">
    <source>
        <dbReference type="ARBA" id="ARBA00022701"/>
    </source>
</evidence>
<evidence type="ECO:0000256" key="8">
    <source>
        <dbReference type="SAM" id="MobiDB-lite"/>
    </source>
</evidence>
<dbReference type="AlphaFoldDB" id="A0A1W7RAM6"/>
<sequence length="1113" mass="126852">MPLPTSNSQRSTVEFDSVKPTVVSAMGAAANNIDNKLALLQKDQEIENLKTEIKDLKEKLETIMLKRSEDKVKLKEFEKTKIQLQQLLEFKSKISESQADLQRQLAIARKEAKEAVEQQQQHADEMADLAEAAEIATLDKEMAEEKCETLQAEIEQMKEKIEELTLDLEIIRSEISEKGSEGAAAHYEVKQLEQQNERLKEALMKLRDLSAHEKQEQQRMQKELDHQKSEITELSRTKEKLSMLVEDYEKQLNELKEQVDAALGAEEMVELLTDRNLTLEEKVRELQESVDDLERLHDVNEQLQESARENEIELREEIDMTKAKVSEANRKMEAMQETLTDYEQTIHKFRELTEHLRENNNELRAQLEKESDKVAKFTPAETFDYKVKFAETKAFARAVEMEMRRMEVQQANQHVSYLCSFMPDSFLARGGDHDAILVLLLVPRIISKAEILSTQVRDKFQLSEEIKPDAIVKSHKLEQYSFACCLLVHLYTLQSFLHQYMSALRTCSVELFMKIGTLYPEMAVQERALDFYIDLLRRDQLDENVQLETLQKAVAYFQSLYSVHLANEQVDYVSLMSDFMQLFGAACDGINTDIGAISVLIKPGEHETDIGNLLKDTISCIQNIRPLVKKIRRRLPNENSSITIKFGQEIQNQLVACREHMERVITAAHIICQAAMQQVIMSPEVQYISTQKLKELAHKATDEAYGKDDIGPGCLTQSLNLVLELLAKISNALQDGEYDSEVFNENKVIAPVFMRAQCIKGETKDVENLKFKLEAREMDIIEIKKALKLKSEELSEMHIRKEMTERKLELSSRDNDEQIERIQRQLDETKMMLKKKEKEFEDTLDHLQADIDALETERGELKDKLKAISKKALIEGLSKPSSFASLVQSPTSPTLQSTTSSSPIVRDSPLLIQLIQDLKLALKHVKNENIRLKTDTLKDQLAKLPPLKLPSKQTGIASPTGFSNMLDLESGSDTKLAHVAKRTSHLLKELNDLSASPTLVDISKRRAATQPSIQKIAPVNHLLESLSTLRKFQKEVDQLQFEVTSLAAARHGNVHGEFATFPDPHATKALKDKEQLVAKVLFPPQHSSKVTSSETISLLVNINELKNIHSKLL</sequence>
<evidence type="ECO:0000256" key="2">
    <source>
        <dbReference type="ARBA" id="ARBA00022490"/>
    </source>
</evidence>
<feature type="domain" description="Dynein associated protein" evidence="9">
    <location>
        <begin position="356"/>
        <end position="635"/>
    </location>
</feature>
<comment type="subcellular location">
    <subcellularLocation>
        <location evidence="1">Cytoplasm</location>
        <location evidence="1">Cytoskeleton</location>
    </subcellularLocation>
</comment>
<keyword evidence="6" id="KW-0206">Cytoskeleton</keyword>
<dbReference type="Pfam" id="PF12455">
    <property type="entry name" value="Dynactin"/>
    <property type="match status" value="1"/>
</dbReference>
<dbReference type="GO" id="GO:0000132">
    <property type="term" value="P:establishment of mitotic spindle orientation"/>
    <property type="evidence" value="ECO:0007669"/>
    <property type="project" value="TreeGrafter"/>
</dbReference>
<evidence type="ECO:0000256" key="6">
    <source>
        <dbReference type="ARBA" id="ARBA00023212"/>
    </source>
</evidence>
<protein>
    <submittedName>
        <fullName evidence="10">Dynactin subunit 1</fullName>
    </submittedName>
</protein>
<dbReference type="InterPro" id="IPR022157">
    <property type="entry name" value="Dynactin"/>
</dbReference>
<evidence type="ECO:0000256" key="7">
    <source>
        <dbReference type="SAM" id="Coils"/>
    </source>
</evidence>
<accession>A0A1W7RAM6</accession>
<dbReference type="GO" id="GO:0007097">
    <property type="term" value="P:nuclear migration"/>
    <property type="evidence" value="ECO:0007669"/>
    <property type="project" value="TreeGrafter"/>
</dbReference>
<evidence type="ECO:0000259" key="9">
    <source>
        <dbReference type="Pfam" id="PF12455"/>
    </source>
</evidence>
<keyword evidence="4" id="KW-0243">Dynein</keyword>
<feature type="coiled-coil region" evidence="7">
    <location>
        <begin position="819"/>
        <end position="871"/>
    </location>
</feature>
<keyword evidence="5 7" id="KW-0175">Coiled coil</keyword>
<feature type="compositionally biased region" description="Low complexity" evidence="8">
    <location>
        <begin position="888"/>
        <end position="902"/>
    </location>
</feature>
<proteinExistence type="predicted"/>
<dbReference type="GO" id="GO:0030424">
    <property type="term" value="C:axon"/>
    <property type="evidence" value="ECO:0007669"/>
    <property type="project" value="TreeGrafter"/>
</dbReference>
<dbReference type="GO" id="GO:0030286">
    <property type="term" value="C:dynein complex"/>
    <property type="evidence" value="ECO:0007669"/>
    <property type="project" value="UniProtKB-KW"/>
</dbReference>
<name>A0A1W7RAM6_9SCOR</name>
<keyword evidence="2" id="KW-0963">Cytoplasm</keyword>